<dbReference type="OrthoDB" id="10614737at2759"/>
<evidence type="ECO:0000313" key="1">
    <source>
        <dbReference type="EMBL" id="KAF1924362.1"/>
    </source>
</evidence>
<keyword evidence="2" id="KW-1185">Reference proteome</keyword>
<sequence length="391" mass="43113">MRLSAGLSTRERDLGQRDGITHALKLVAKCKAWCGCMSCTGEMKTRTAPAQLVQPLACWPERLALSAYRYAAAVLPTARAEWSRNTARQAELTLEPRRRKGRREGEAMSGGEQCGSAARHCVSFDDEGPLAATLRSCLRALPLLAIQPCVPPGIDQPIRPIDSDISPLTRSPGTGSWTRPTGGVRFETLQLTTQRASLWQGVNMTTSRLRHTRAQRSDAESHAFAAVLPWAITRGYHGLSQEATVHSSLTERLQPPGRSDARRWRVCEVTALHAHRTHAERRLPPHRTRSESWSALFTVQMQKECGSAALSKRREMQEHRRAACRLKSPAAADLPGDGESLDPAALRTATQRWCDIAERELHLATARFPRSRLKNGRNQGTMVSGTGARGS</sequence>
<reference evidence="1" key="1">
    <citation type="journal article" date="2020" name="Stud. Mycol.">
        <title>101 Dothideomycetes genomes: a test case for predicting lifestyles and emergence of pathogens.</title>
        <authorList>
            <person name="Haridas S."/>
            <person name="Albert R."/>
            <person name="Binder M."/>
            <person name="Bloem J."/>
            <person name="Labutti K."/>
            <person name="Salamov A."/>
            <person name="Andreopoulos B."/>
            <person name="Baker S."/>
            <person name="Barry K."/>
            <person name="Bills G."/>
            <person name="Bluhm B."/>
            <person name="Cannon C."/>
            <person name="Castanera R."/>
            <person name="Culley D."/>
            <person name="Daum C."/>
            <person name="Ezra D."/>
            <person name="Gonzalez J."/>
            <person name="Henrissat B."/>
            <person name="Kuo A."/>
            <person name="Liang C."/>
            <person name="Lipzen A."/>
            <person name="Lutzoni F."/>
            <person name="Magnuson J."/>
            <person name="Mondo S."/>
            <person name="Nolan M."/>
            <person name="Ohm R."/>
            <person name="Pangilinan J."/>
            <person name="Park H.-J."/>
            <person name="Ramirez L."/>
            <person name="Alfaro M."/>
            <person name="Sun H."/>
            <person name="Tritt A."/>
            <person name="Yoshinaga Y."/>
            <person name="Zwiers L.-H."/>
            <person name="Turgeon B."/>
            <person name="Goodwin S."/>
            <person name="Spatafora J."/>
            <person name="Crous P."/>
            <person name="Grigoriev I."/>
        </authorList>
    </citation>
    <scope>NUCLEOTIDE SEQUENCE</scope>
    <source>
        <strain evidence="1">CBS 183.55</strain>
    </source>
</reference>
<proteinExistence type="predicted"/>
<dbReference type="RefSeq" id="XP_033444615.1">
    <property type="nucleotide sequence ID" value="XM_033598309.1"/>
</dbReference>
<dbReference type="AlphaFoldDB" id="A0A6A5R9E4"/>
<dbReference type="Proteomes" id="UP000800082">
    <property type="component" value="Unassembled WGS sequence"/>
</dbReference>
<accession>A0A6A5R9E4</accession>
<dbReference type="EMBL" id="ML978994">
    <property type="protein sequence ID" value="KAF1924362.1"/>
    <property type="molecule type" value="Genomic_DNA"/>
</dbReference>
<protein>
    <submittedName>
        <fullName evidence="1">Uncharacterized protein</fullName>
    </submittedName>
</protein>
<dbReference type="GeneID" id="54355976"/>
<organism evidence="1 2">
    <name type="scientific">Didymella exigua CBS 183.55</name>
    <dbReference type="NCBI Taxonomy" id="1150837"/>
    <lineage>
        <taxon>Eukaryota</taxon>
        <taxon>Fungi</taxon>
        <taxon>Dikarya</taxon>
        <taxon>Ascomycota</taxon>
        <taxon>Pezizomycotina</taxon>
        <taxon>Dothideomycetes</taxon>
        <taxon>Pleosporomycetidae</taxon>
        <taxon>Pleosporales</taxon>
        <taxon>Pleosporineae</taxon>
        <taxon>Didymellaceae</taxon>
        <taxon>Didymella</taxon>
    </lineage>
</organism>
<gene>
    <name evidence="1" type="ORF">M421DRAFT_95462</name>
</gene>
<name>A0A6A5R9E4_9PLEO</name>
<evidence type="ECO:0000313" key="2">
    <source>
        <dbReference type="Proteomes" id="UP000800082"/>
    </source>
</evidence>